<dbReference type="PIRSF" id="PIRSF006102">
    <property type="entry name" value="NQR_DE"/>
    <property type="match status" value="1"/>
</dbReference>
<proteinExistence type="inferred from homology"/>
<name>A0A7V3J9L9_UNCC3</name>
<evidence type="ECO:0000256" key="1">
    <source>
        <dbReference type="ARBA" id="ARBA00004127"/>
    </source>
</evidence>
<feature type="transmembrane region" description="Helical" evidence="8">
    <location>
        <begin position="139"/>
        <end position="162"/>
    </location>
</feature>
<reference evidence="9" key="1">
    <citation type="journal article" date="2020" name="mSystems">
        <title>Genome- and Community-Level Interaction Insights into Carbon Utilization and Element Cycling Functions of Hydrothermarchaeota in Hydrothermal Sediment.</title>
        <authorList>
            <person name="Zhou Z."/>
            <person name="Liu Y."/>
            <person name="Xu W."/>
            <person name="Pan J."/>
            <person name="Luo Z.H."/>
            <person name="Li M."/>
        </authorList>
    </citation>
    <scope>NUCLEOTIDE SEQUENCE [LARGE SCALE GENOMIC DNA]</scope>
    <source>
        <strain evidence="9">SpSt-757</strain>
    </source>
</reference>
<dbReference type="PANTHER" id="PTHR30586:SF0">
    <property type="entry name" value="ION-TRANSLOCATING OXIDOREDUCTASE COMPLEX SUBUNIT E"/>
    <property type="match status" value="1"/>
</dbReference>
<dbReference type="GO" id="GO:0022900">
    <property type="term" value="P:electron transport chain"/>
    <property type="evidence" value="ECO:0007669"/>
    <property type="project" value="UniProtKB-UniRule"/>
</dbReference>
<evidence type="ECO:0000256" key="8">
    <source>
        <dbReference type="HAMAP-Rule" id="MF_00478"/>
    </source>
</evidence>
<feature type="transmembrane region" description="Helical" evidence="8">
    <location>
        <begin position="75"/>
        <end position="95"/>
    </location>
</feature>
<keyword evidence="4 8" id="KW-1278">Translocase</keyword>
<dbReference type="InterPro" id="IPR003667">
    <property type="entry name" value="NqrDE/RnfAE"/>
</dbReference>
<evidence type="ECO:0000256" key="2">
    <source>
        <dbReference type="ARBA" id="ARBA00022448"/>
    </source>
</evidence>
<comment type="function">
    <text evidence="8">Part of a membrane-bound complex that couples electron transfer with translocation of ions across the membrane.</text>
</comment>
<dbReference type="GO" id="GO:0012505">
    <property type="term" value="C:endomembrane system"/>
    <property type="evidence" value="ECO:0007669"/>
    <property type="project" value="UniProtKB-SubCell"/>
</dbReference>
<dbReference type="EMBL" id="DTGG01000066">
    <property type="protein sequence ID" value="HFZ08885.1"/>
    <property type="molecule type" value="Genomic_DNA"/>
</dbReference>
<dbReference type="NCBIfam" id="TIGR01948">
    <property type="entry name" value="rnfE"/>
    <property type="match status" value="1"/>
</dbReference>
<feature type="transmembrane region" description="Helical" evidence="8">
    <location>
        <begin position="101"/>
        <end position="118"/>
    </location>
</feature>
<dbReference type="AlphaFoldDB" id="A0A7V3J9L9"/>
<protein>
    <recommendedName>
        <fullName evidence="8">Ion-translocating oxidoreductase complex subunit E</fullName>
        <ecNumber evidence="8">7.-.-.-</ecNumber>
    </recommendedName>
    <alternativeName>
        <fullName evidence="8">Rnf electron transport complex subunit E</fullName>
    </alternativeName>
</protein>
<comment type="subunit">
    <text evidence="8">The complex is composed of six subunits: RnfA, RnfB, RnfC, RnfD, RnfE and RnfG.</text>
</comment>
<evidence type="ECO:0000313" key="9">
    <source>
        <dbReference type="EMBL" id="HFZ08885.1"/>
    </source>
</evidence>
<accession>A0A7V3J9L9</accession>
<evidence type="ECO:0000256" key="3">
    <source>
        <dbReference type="ARBA" id="ARBA00022692"/>
    </source>
</evidence>
<feature type="transmembrane region" description="Helical" evidence="8">
    <location>
        <begin position="46"/>
        <end position="63"/>
    </location>
</feature>
<feature type="transmembrane region" description="Helical" evidence="8">
    <location>
        <begin position="174"/>
        <end position="197"/>
    </location>
</feature>
<comment type="similarity">
    <text evidence="8">Belongs to the NqrDE/RnfAE family.</text>
</comment>
<dbReference type="HAMAP" id="MF_00478">
    <property type="entry name" value="RsxE_RnfE"/>
    <property type="match status" value="1"/>
</dbReference>
<evidence type="ECO:0000256" key="4">
    <source>
        <dbReference type="ARBA" id="ARBA00022967"/>
    </source>
</evidence>
<keyword evidence="3 8" id="KW-0812">Transmembrane</keyword>
<keyword evidence="7 8" id="KW-0472">Membrane</keyword>
<keyword evidence="6 8" id="KW-1133">Transmembrane helix</keyword>
<dbReference type="InterPro" id="IPR010968">
    <property type="entry name" value="RnfE"/>
</dbReference>
<comment type="subcellular location">
    <subcellularLocation>
        <location evidence="8">Cell membrane</location>
        <topology evidence="8">Multi-pass membrane protein</topology>
    </subcellularLocation>
    <subcellularLocation>
        <location evidence="1">Endomembrane system</location>
        <topology evidence="1">Multi-pass membrane protein</topology>
    </subcellularLocation>
</comment>
<evidence type="ECO:0000256" key="7">
    <source>
        <dbReference type="ARBA" id="ARBA00023136"/>
    </source>
</evidence>
<keyword evidence="8" id="KW-1003">Cell membrane</keyword>
<sequence>MAPNKRSLGYEFIKGLFKENPVLVQLLGLCSVLAVSNAVINSISMGLSVLFVLFFSSFVIALIKDFVPNEVRIPVYIIVIATFVTIADLFLRAKFPDISKALGPYIPLIVVNCIIMGRQEAFTKKNKLLPSIMDALGMSLGYILTIVTMGIIRELLGFGSIFGYKILGSWYKPILVMILPPGAFLTLALLIGFMNFVTKKE</sequence>
<evidence type="ECO:0000256" key="5">
    <source>
        <dbReference type="ARBA" id="ARBA00022982"/>
    </source>
</evidence>
<dbReference type="Pfam" id="PF02508">
    <property type="entry name" value="Rnf-Nqr"/>
    <property type="match status" value="1"/>
</dbReference>
<comment type="caution">
    <text evidence="9">The sequence shown here is derived from an EMBL/GenBank/DDBJ whole genome shotgun (WGS) entry which is preliminary data.</text>
</comment>
<keyword evidence="2 8" id="KW-0813">Transport</keyword>
<dbReference type="GO" id="GO:0005886">
    <property type="term" value="C:plasma membrane"/>
    <property type="evidence" value="ECO:0007669"/>
    <property type="project" value="UniProtKB-SubCell"/>
</dbReference>
<dbReference type="EC" id="7.-.-.-" evidence="8"/>
<keyword evidence="5 8" id="KW-0249">Electron transport</keyword>
<dbReference type="PANTHER" id="PTHR30586">
    <property type="entry name" value="ELECTRON TRANSPORT COMPLEX PROTEIN RNFE"/>
    <property type="match status" value="1"/>
</dbReference>
<dbReference type="NCBIfam" id="NF009070">
    <property type="entry name" value="PRK12405.1"/>
    <property type="match status" value="1"/>
</dbReference>
<evidence type="ECO:0000256" key="6">
    <source>
        <dbReference type="ARBA" id="ARBA00022989"/>
    </source>
</evidence>
<gene>
    <name evidence="8" type="primary">rnfE</name>
    <name evidence="9" type="ORF">ENV41_01985</name>
</gene>
<organism evidence="9">
    <name type="scientific">candidate division CPR3 bacterium</name>
    <dbReference type="NCBI Taxonomy" id="2268181"/>
    <lineage>
        <taxon>Bacteria</taxon>
        <taxon>Bacteria division CPR3</taxon>
    </lineage>
</organism>